<reference evidence="1 2" key="1">
    <citation type="submission" date="2014-03" db="EMBL/GenBank/DDBJ databases">
        <title>Bradyrhizobium valentinum sp. nov., isolated from effective nodules of Lupinus mariae-josephae, a lupine endemic of basic-lime soils in Eastern Spain.</title>
        <authorList>
            <person name="Duran D."/>
            <person name="Rey L."/>
            <person name="Navarro A."/>
            <person name="Busquets A."/>
            <person name="Imperial J."/>
            <person name="Ruiz-Argueso T."/>
        </authorList>
    </citation>
    <scope>NUCLEOTIDE SEQUENCE [LARGE SCALE GENOMIC DNA]</scope>
    <source>
        <strain evidence="1 2">CCBAU 23086</strain>
    </source>
</reference>
<dbReference type="InterPro" id="IPR011256">
    <property type="entry name" value="Reg_factor_effector_dom_sf"/>
</dbReference>
<accession>A0A0R3MEZ2</accession>
<dbReference type="RefSeq" id="WP_063800475.1">
    <property type="nucleotide sequence ID" value="NZ_LLYB01000127.1"/>
</dbReference>
<name>A0A0R3MEZ2_9BRAD</name>
<evidence type="ECO:0000313" key="2">
    <source>
        <dbReference type="Proteomes" id="UP000051660"/>
    </source>
</evidence>
<dbReference type="AlphaFoldDB" id="A0A0R3MEZ2"/>
<gene>
    <name evidence="1" type="ORF">CQ14_16570</name>
</gene>
<proteinExistence type="predicted"/>
<organism evidence="1 2">
    <name type="scientific">Bradyrhizobium lablabi</name>
    <dbReference type="NCBI Taxonomy" id="722472"/>
    <lineage>
        <taxon>Bacteria</taxon>
        <taxon>Pseudomonadati</taxon>
        <taxon>Pseudomonadota</taxon>
        <taxon>Alphaproteobacteria</taxon>
        <taxon>Hyphomicrobiales</taxon>
        <taxon>Nitrobacteraceae</taxon>
        <taxon>Bradyrhizobium</taxon>
    </lineage>
</organism>
<evidence type="ECO:0000313" key="1">
    <source>
        <dbReference type="EMBL" id="KRR16479.1"/>
    </source>
</evidence>
<evidence type="ECO:0008006" key="3">
    <source>
        <dbReference type="Google" id="ProtNLM"/>
    </source>
</evidence>
<sequence>MIEPLRVLQTKPQLTAVIPIAVPREDIRKVMGPGLTELKAAVAAQNVVVTGPWFTHHVRNPGEIFDFEICLPVATLVAPVNRVKPGQRPAMNIVQTTYHGGYEGLGGAWEEFIGMIRAAGHRTVDGLYEAYAVGPEASADPKAWRTVLSKELVEV</sequence>
<dbReference type="STRING" id="722472.SAMN05444321_2053"/>
<dbReference type="EMBL" id="LLYB01000127">
    <property type="protein sequence ID" value="KRR16479.1"/>
    <property type="molecule type" value="Genomic_DNA"/>
</dbReference>
<dbReference type="Proteomes" id="UP000051660">
    <property type="component" value="Unassembled WGS sequence"/>
</dbReference>
<dbReference type="Gene3D" id="3.20.80.10">
    <property type="entry name" value="Regulatory factor, effector binding domain"/>
    <property type="match status" value="1"/>
</dbReference>
<protein>
    <recommendedName>
        <fullName evidence="3">Effector-binding domain-containing protein</fullName>
    </recommendedName>
</protein>
<dbReference type="OrthoDB" id="795001at2"/>
<comment type="caution">
    <text evidence="1">The sequence shown here is derived from an EMBL/GenBank/DDBJ whole genome shotgun (WGS) entry which is preliminary data.</text>
</comment>
<dbReference type="SUPFAM" id="SSF55136">
    <property type="entry name" value="Probable bacterial effector-binding domain"/>
    <property type="match status" value="1"/>
</dbReference>